<dbReference type="EMBL" id="HACG01000324">
    <property type="protein sequence ID" value="CEK47189.1"/>
    <property type="molecule type" value="Transcribed_RNA"/>
</dbReference>
<evidence type="ECO:0000256" key="1">
    <source>
        <dbReference type="SAM" id="MobiDB-lite"/>
    </source>
</evidence>
<evidence type="ECO:0000313" key="2">
    <source>
        <dbReference type="EMBL" id="CEK47189.1"/>
    </source>
</evidence>
<feature type="non-terminal residue" evidence="2">
    <location>
        <position position="1"/>
    </location>
</feature>
<reference evidence="2" key="1">
    <citation type="submission" date="2014-12" db="EMBL/GenBank/DDBJ databases">
        <title>Insight into the proteome of Arion vulgaris.</title>
        <authorList>
            <person name="Aradska J."/>
            <person name="Bulat T."/>
            <person name="Smidak R."/>
            <person name="Sarate P."/>
            <person name="Gangsoo J."/>
            <person name="Sialana F."/>
            <person name="Bilban M."/>
            <person name="Lubec G."/>
        </authorList>
    </citation>
    <scope>NUCLEOTIDE SEQUENCE</scope>
    <source>
        <tissue evidence="2">Skin</tissue>
    </source>
</reference>
<feature type="compositionally biased region" description="Basic and acidic residues" evidence="1">
    <location>
        <begin position="1"/>
        <end position="14"/>
    </location>
</feature>
<sequence length="67" mass="7763">KKSKIIDGDETEQKKRGKKRIKMQSQGASHEEEDDYEDSLQRLQNERSRSFADSTSSTETLEKESID</sequence>
<feature type="region of interest" description="Disordered" evidence="1">
    <location>
        <begin position="1"/>
        <end position="67"/>
    </location>
</feature>
<name>A0A0B6XTI8_9EUPU</name>
<gene>
    <name evidence="2" type="primary">ORF754</name>
</gene>
<proteinExistence type="predicted"/>
<organism evidence="2">
    <name type="scientific">Arion vulgaris</name>
    <dbReference type="NCBI Taxonomy" id="1028688"/>
    <lineage>
        <taxon>Eukaryota</taxon>
        <taxon>Metazoa</taxon>
        <taxon>Spiralia</taxon>
        <taxon>Lophotrochozoa</taxon>
        <taxon>Mollusca</taxon>
        <taxon>Gastropoda</taxon>
        <taxon>Heterobranchia</taxon>
        <taxon>Euthyneura</taxon>
        <taxon>Panpulmonata</taxon>
        <taxon>Eupulmonata</taxon>
        <taxon>Stylommatophora</taxon>
        <taxon>Helicina</taxon>
        <taxon>Arionoidea</taxon>
        <taxon>Arionidae</taxon>
        <taxon>Arion</taxon>
    </lineage>
</organism>
<protein>
    <submittedName>
        <fullName evidence="2">Uncharacterized protein</fullName>
    </submittedName>
</protein>
<accession>A0A0B6XTI8</accession>
<dbReference type="AlphaFoldDB" id="A0A0B6XTI8"/>
<feature type="non-terminal residue" evidence="2">
    <location>
        <position position="67"/>
    </location>
</feature>